<gene>
    <name evidence="1" type="ORF">QFC20_006457</name>
</gene>
<dbReference type="EMBL" id="JASBWS010000115">
    <property type="protein sequence ID" value="KAJ9096214.1"/>
    <property type="molecule type" value="Genomic_DNA"/>
</dbReference>
<accession>A0ACC2VAK1</accession>
<reference evidence="1" key="1">
    <citation type="submission" date="2023-04" db="EMBL/GenBank/DDBJ databases">
        <title>Draft Genome sequencing of Naganishia species isolated from polar environments using Oxford Nanopore Technology.</title>
        <authorList>
            <person name="Leo P."/>
            <person name="Venkateswaran K."/>
        </authorList>
    </citation>
    <scope>NUCLEOTIDE SEQUENCE</scope>
    <source>
        <strain evidence="1">MNA-CCFEE 5262</strain>
    </source>
</reference>
<sequence length="327" mass="37211">MSSAWDFRSFLSTPSSSCTVPQTFHQPTAEENVVLERVITYFGKEGYDVPGSESGERGGKSGLTDWEMMFLSREGIIRFLVATKWDENATIKRLEKCLAWRRKEGIDDLQMIADKVEAEYAKTGGQLLLGYTKQSQPVIVMQVNKRDTPPSYTGLLQLFFLLERSMDLMPPGVTKTSFIVDFIGKRKYNTPISLAREWVNVLQDCYPERLAVGAIVNIPWVINMFLQAVYVFLDPVTKSKIVLNPGLKPSSSPAETWPPASLAEVIPPDQLLKQYGGERELEWTEETHREYWSALVGVCSERRRKFREKWRAMGGGVGRSEFEFKMV</sequence>
<proteinExistence type="predicted"/>
<name>A0ACC2VAK1_9TREE</name>
<evidence type="ECO:0000313" key="2">
    <source>
        <dbReference type="Proteomes" id="UP001230649"/>
    </source>
</evidence>
<keyword evidence="2" id="KW-1185">Reference proteome</keyword>
<dbReference type="Proteomes" id="UP001230649">
    <property type="component" value="Unassembled WGS sequence"/>
</dbReference>
<comment type="caution">
    <text evidence="1">The sequence shown here is derived from an EMBL/GenBank/DDBJ whole genome shotgun (WGS) entry which is preliminary data.</text>
</comment>
<evidence type="ECO:0000313" key="1">
    <source>
        <dbReference type="EMBL" id="KAJ9096214.1"/>
    </source>
</evidence>
<organism evidence="1 2">
    <name type="scientific">Naganishia adeliensis</name>
    <dbReference type="NCBI Taxonomy" id="92952"/>
    <lineage>
        <taxon>Eukaryota</taxon>
        <taxon>Fungi</taxon>
        <taxon>Dikarya</taxon>
        <taxon>Basidiomycota</taxon>
        <taxon>Agaricomycotina</taxon>
        <taxon>Tremellomycetes</taxon>
        <taxon>Filobasidiales</taxon>
        <taxon>Filobasidiaceae</taxon>
        <taxon>Naganishia</taxon>
    </lineage>
</organism>
<protein>
    <submittedName>
        <fullName evidence="1">Uncharacterized protein</fullName>
    </submittedName>
</protein>